<evidence type="ECO:0000256" key="1">
    <source>
        <dbReference type="ARBA" id="ARBA00007637"/>
    </source>
</evidence>
<proteinExistence type="inferred from homology"/>
<dbReference type="SUPFAM" id="SSF51735">
    <property type="entry name" value="NAD(P)-binding Rossmann-fold domains"/>
    <property type="match status" value="1"/>
</dbReference>
<evidence type="ECO:0000259" key="2">
    <source>
        <dbReference type="Pfam" id="PF01370"/>
    </source>
</evidence>
<feature type="domain" description="NAD-dependent epimerase/dehydratase" evidence="2">
    <location>
        <begin position="14"/>
        <end position="244"/>
    </location>
</feature>
<sequence>MKYTEKNSLKNKKILITGGCGFIGSHLVKRLLSLNARVFVFKRPGTDIWRIKDHTDKISFFNGDITNPLDVDRCIKTIAPDYIFHLAAYGVDSAQKDYIKAGNINIMGTLNIFNSLKYVDCKKIINMGSCAEYGDMQIKMKEDLCVKPSSIYGSTKACSTILSHQLAAENHMDIVTLRPFGIFGEGEEPHKFFSYIILSILKGQDVRLTPCQQYRDYCYVENIIDAMIMSAENFNLKNEILNVGTGASKPLKYYVDMIYKLTNSSLKPQYGALVYRRNEMWNPCPDISKIKSFLGWSPKISLEEGLSKTISWYEKNLSYYTKEIN</sequence>
<dbReference type="EMBL" id="FQZO01000016">
    <property type="protein sequence ID" value="SHK07124.1"/>
    <property type="molecule type" value="Genomic_DNA"/>
</dbReference>
<keyword evidence="4" id="KW-1185">Reference proteome</keyword>
<protein>
    <submittedName>
        <fullName evidence="3">Nucleoside-diphosphate-sugar epimerase</fullName>
    </submittedName>
</protein>
<dbReference type="STRING" id="1121298.SAMN05444401_0517"/>
<dbReference type="Gene3D" id="3.40.50.720">
    <property type="entry name" value="NAD(P)-binding Rossmann-like Domain"/>
    <property type="match status" value="1"/>
</dbReference>
<organism evidence="3 4">
    <name type="scientific">Clostridium amylolyticum</name>
    <dbReference type="NCBI Taxonomy" id="1121298"/>
    <lineage>
        <taxon>Bacteria</taxon>
        <taxon>Bacillati</taxon>
        <taxon>Bacillota</taxon>
        <taxon>Clostridia</taxon>
        <taxon>Eubacteriales</taxon>
        <taxon>Clostridiaceae</taxon>
        <taxon>Clostridium</taxon>
    </lineage>
</organism>
<evidence type="ECO:0000313" key="3">
    <source>
        <dbReference type="EMBL" id="SHK07124.1"/>
    </source>
</evidence>
<name>A0A1M6PGT0_9CLOT</name>
<dbReference type="OrthoDB" id="142826at2"/>
<reference evidence="3 4" key="1">
    <citation type="submission" date="2016-11" db="EMBL/GenBank/DDBJ databases">
        <authorList>
            <person name="Jaros S."/>
            <person name="Januszkiewicz K."/>
            <person name="Wedrychowicz H."/>
        </authorList>
    </citation>
    <scope>NUCLEOTIDE SEQUENCE [LARGE SCALE GENOMIC DNA]</scope>
    <source>
        <strain evidence="3 4">DSM 21864</strain>
    </source>
</reference>
<comment type="similarity">
    <text evidence="1">Belongs to the NAD(P)-dependent epimerase/dehydratase family.</text>
</comment>
<dbReference type="AlphaFoldDB" id="A0A1M6PGT0"/>
<dbReference type="PANTHER" id="PTHR43000">
    <property type="entry name" value="DTDP-D-GLUCOSE 4,6-DEHYDRATASE-RELATED"/>
    <property type="match status" value="1"/>
</dbReference>
<dbReference type="InterPro" id="IPR036291">
    <property type="entry name" value="NAD(P)-bd_dom_sf"/>
</dbReference>
<dbReference type="InterPro" id="IPR001509">
    <property type="entry name" value="Epimerase_deHydtase"/>
</dbReference>
<evidence type="ECO:0000313" key="4">
    <source>
        <dbReference type="Proteomes" id="UP000184080"/>
    </source>
</evidence>
<dbReference type="Pfam" id="PF01370">
    <property type="entry name" value="Epimerase"/>
    <property type="match status" value="1"/>
</dbReference>
<dbReference type="RefSeq" id="WP_073012879.1">
    <property type="nucleotide sequence ID" value="NZ_FQZO01000016.1"/>
</dbReference>
<gene>
    <name evidence="3" type="ORF">SAMN05444401_0517</name>
</gene>
<dbReference type="Proteomes" id="UP000184080">
    <property type="component" value="Unassembled WGS sequence"/>
</dbReference>
<accession>A0A1M6PGT0</accession>